<feature type="region of interest" description="Disordered" evidence="1">
    <location>
        <begin position="139"/>
        <end position="162"/>
    </location>
</feature>
<dbReference type="AlphaFoldDB" id="A0A640KU10"/>
<protein>
    <submittedName>
        <fullName evidence="2">Uncharacterized protein</fullName>
    </submittedName>
</protein>
<comment type="caution">
    <text evidence="2">The sequence shown here is derived from an EMBL/GenBank/DDBJ whole genome shotgun (WGS) entry which is preliminary data.</text>
</comment>
<dbReference type="PANTHER" id="PTHR34066:SF1">
    <property type="entry name" value="DUF1764 FAMILY PROTEIN"/>
    <property type="match status" value="1"/>
</dbReference>
<dbReference type="InterPro" id="IPR013885">
    <property type="entry name" value="DUF1764_euk"/>
</dbReference>
<dbReference type="Pfam" id="PF08576">
    <property type="entry name" value="DUF1764"/>
    <property type="match status" value="1"/>
</dbReference>
<dbReference type="PANTHER" id="PTHR34066">
    <property type="entry name" value="GROWTH FACTOR 2"/>
    <property type="match status" value="1"/>
</dbReference>
<evidence type="ECO:0000313" key="3">
    <source>
        <dbReference type="Proteomes" id="UP000419144"/>
    </source>
</evidence>
<name>A0A640KU10_LEITA</name>
<evidence type="ECO:0000313" key="2">
    <source>
        <dbReference type="EMBL" id="GET92751.1"/>
    </source>
</evidence>
<dbReference type="VEuPathDB" id="TriTrypDB:LtaPh_3523900"/>
<feature type="compositionally biased region" description="Polar residues" evidence="1">
    <location>
        <begin position="139"/>
        <end position="148"/>
    </location>
</feature>
<dbReference type="OrthoDB" id="266701at2759"/>
<organism evidence="2 3">
    <name type="scientific">Leishmania tarentolae</name>
    <name type="common">Sauroleishmania tarentolae</name>
    <dbReference type="NCBI Taxonomy" id="5689"/>
    <lineage>
        <taxon>Eukaryota</taxon>
        <taxon>Discoba</taxon>
        <taxon>Euglenozoa</taxon>
        <taxon>Kinetoplastea</taxon>
        <taxon>Metakinetoplastina</taxon>
        <taxon>Trypanosomatida</taxon>
        <taxon>Trypanosomatidae</taxon>
        <taxon>Leishmaniinae</taxon>
        <taxon>Leishmania</taxon>
        <taxon>lizard Leishmania</taxon>
    </lineage>
</organism>
<feature type="compositionally biased region" description="Basic and acidic residues" evidence="1">
    <location>
        <begin position="100"/>
        <end position="116"/>
    </location>
</feature>
<dbReference type="Proteomes" id="UP000419144">
    <property type="component" value="Unassembled WGS sequence"/>
</dbReference>
<proteinExistence type="predicted"/>
<feature type="region of interest" description="Disordered" evidence="1">
    <location>
        <begin position="1"/>
        <end position="41"/>
    </location>
</feature>
<sequence length="199" mass="21246">MRSKPAPRPSAKQTSSVSKKSRSKTTKVITTSSVSPSTSDLDEVASLFNTIKQTKAQKHNNAAVVKPPSLQREAGGAAVKAHNFKSSSPGASASPSASDSEAKAKPVRDGLYHAPEKSVQMSDNQFFSCTRLREGRATAITTTPSSAGPRTESPDAPEELLRREGVDRIVSMEELSKMLSRNSRAGTTPNCPFDCDCCF</sequence>
<gene>
    <name evidence="2" type="ORF">LtaPh_3523900</name>
</gene>
<feature type="compositionally biased region" description="Low complexity" evidence="1">
    <location>
        <begin position="26"/>
        <end position="39"/>
    </location>
</feature>
<reference evidence="2" key="1">
    <citation type="submission" date="2019-11" db="EMBL/GenBank/DDBJ databases">
        <title>Leishmania tarentolae CDS.</title>
        <authorList>
            <person name="Goto Y."/>
            <person name="Yamagishi J."/>
        </authorList>
    </citation>
    <scope>NUCLEOTIDE SEQUENCE [LARGE SCALE GENOMIC DNA]</scope>
    <source>
        <strain evidence="2">Parrot Tar II</strain>
    </source>
</reference>
<feature type="region of interest" description="Disordered" evidence="1">
    <location>
        <begin position="55"/>
        <end position="117"/>
    </location>
</feature>
<feature type="compositionally biased region" description="Low complexity" evidence="1">
    <location>
        <begin position="85"/>
        <end position="99"/>
    </location>
</feature>
<accession>A0A640KU10</accession>
<evidence type="ECO:0000256" key="1">
    <source>
        <dbReference type="SAM" id="MobiDB-lite"/>
    </source>
</evidence>
<keyword evidence="3" id="KW-1185">Reference proteome</keyword>
<dbReference type="EMBL" id="BLBS01000056">
    <property type="protein sequence ID" value="GET92751.1"/>
    <property type="molecule type" value="Genomic_DNA"/>
</dbReference>